<keyword evidence="3" id="KW-0732">Signal</keyword>
<feature type="signal peptide" evidence="3">
    <location>
        <begin position="1"/>
        <end position="21"/>
    </location>
</feature>
<proteinExistence type="predicted"/>
<dbReference type="PANTHER" id="PTHR34284:SF1">
    <property type="entry name" value="FG-GAP REPEAT-CONTAINING PROTEIN"/>
    <property type="match status" value="1"/>
</dbReference>
<keyword evidence="2" id="KW-0812">Transmembrane</keyword>
<evidence type="ECO:0000256" key="2">
    <source>
        <dbReference type="SAM" id="Phobius"/>
    </source>
</evidence>
<dbReference type="EMBL" id="CP126211">
    <property type="protein sequence ID" value="WIA13628.1"/>
    <property type="molecule type" value="Genomic_DNA"/>
</dbReference>
<evidence type="ECO:0008006" key="6">
    <source>
        <dbReference type="Google" id="ProtNLM"/>
    </source>
</evidence>
<evidence type="ECO:0000313" key="4">
    <source>
        <dbReference type="EMBL" id="WIA13628.1"/>
    </source>
</evidence>
<reference evidence="4 5" key="1">
    <citation type="submission" date="2023-05" db="EMBL/GenBank/DDBJ databases">
        <title>A 100% complete, gapless, phased diploid assembly of the Scenedesmus obliquus UTEX 3031 genome.</title>
        <authorList>
            <person name="Biondi T.C."/>
            <person name="Hanschen E.R."/>
            <person name="Kwon T."/>
            <person name="Eng W."/>
            <person name="Kruse C.P.S."/>
            <person name="Koehler S.I."/>
            <person name="Kunde Y."/>
            <person name="Gleasner C.D."/>
            <person name="You Mak K.T."/>
            <person name="Polle J."/>
            <person name="Hovde B.T."/>
            <person name="Starkenburg S.R."/>
        </authorList>
    </citation>
    <scope>NUCLEOTIDE SEQUENCE [LARGE SCALE GENOMIC DNA]</scope>
    <source>
        <strain evidence="4 5">DOE0152z</strain>
    </source>
</reference>
<dbReference type="Proteomes" id="UP001244341">
    <property type="component" value="Chromosome 4b"/>
</dbReference>
<keyword evidence="2" id="KW-1133">Transmembrane helix</keyword>
<evidence type="ECO:0000256" key="3">
    <source>
        <dbReference type="SAM" id="SignalP"/>
    </source>
</evidence>
<evidence type="ECO:0000313" key="5">
    <source>
        <dbReference type="Proteomes" id="UP001244341"/>
    </source>
</evidence>
<feature type="transmembrane region" description="Helical" evidence="2">
    <location>
        <begin position="730"/>
        <end position="751"/>
    </location>
</feature>
<name>A0ABY8TZ20_TETOB</name>
<dbReference type="PANTHER" id="PTHR34284">
    <property type="entry name" value="FG-GAP REPEAT-CONTAINING PROTEIN"/>
    <property type="match status" value="1"/>
</dbReference>
<feature type="compositionally biased region" description="Low complexity" evidence="1">
    <location>
        <begin position="383"/>
        <end position="395"/>
    </location>
</feature>
<accession>A0ABY8TZ20</accession>
<dbReference type="InterPro" id="IPR028994">
    <property type="entry name" value="Integrin_alpha_N"/>
</dbReference>
<keyword evidence="5" id="KW-1185">Reference proteome</keyword>
<protein>
    <recommendedName>
        <fullName evidence="6">EF-hand domain-containing protein</fullName>
    </recommendedName>
</protein>
<feature type="region of interest" description="Disordered" evidence="1">
    <location>
        <begin position="383"/>
        <end position="433"/>
    </location>
</feature>
<gene>
    <name evidence="4" type="ORF">OEZ85_007192</name>
</gene>
<keyword evidence="2" id="KW-0472">Membrane</keyword>
<evidence type="ECO:0000256" key="1">
    <source>
        <dbReference type="SAM" id="MobiDB-lite"/>
    </source>
</evidence>
<feature type="chain" id="PRO_5047038114" description="EF-hand domain-containing protein" evidence="3">
    <location>
        <begin position="22"/>
        <end position="800"/>
    </location>
</feature>
<sequence>MYKRDVAVVILSFFALFLCLQNEGNFSFRKAWLHVTLQESEQLDGLQDQLEDLPSPLVADLNGDGHLEVIVATHDYKLQLVRPEPPGRAGEGFAPVEVVSSFSLLPQKVMLGRDRRPVAMAVGFIDPEPREKVRPPRKQVLVVVTASLQVLAFDHNLALMWEVALAESMPRNAHLAEVAIAITPHQVHQGSRGLVVVGSSLELGDMAAVAAGEAAASDGIAGGGGVGGAGGEGKLLEGVLQEELRFEAEEAAKAHGGAGLTGRAGVKPGTADAAGFGSDAGVDVSRHFDYHAFEGGRGEAVWKHTSGSFQQQDLEGSSEELRPQDDFRMHADALAGRHFGELSCREFRESLLAVLPQQWTRLSDSKLEVSLFVKHKEGAGQQKQQLAQLAAAKAASGGRATHSSLHPRRQRSSGISMSHILGPSKGSAATTAAGTKARSGLVVSRQQGGNAAAAAHAGMAYRHAHLAHNGSANAIVAHVEDGIEVVHLFSGRTLCKLHLPANILHADINGDGVIDHVAVGSGSTGAGGPLGVASLSTHAPLGSCMAVATSGIPPKHTLWRTNVCSPHFGLSRALDGSKVEDEEESPPEFAPPVFLPVPRADGSYSHLRGQHGIVVLLDDDGTLTALNGRGEKLWQRYFPVGWEAGGGDQYAVPTLVPLSLRPNSVPTAILAVGYDSGVVVSEHGNELAGFHVAFPPVAPAIVADFDGDGLNDVIIVTRSGVFGYAQVQHLGGLSFGALLLTLIVAMAIVWYSQQYDSGGAAALAAAAGGMSGAMPLLGGGMAGSAGAARARKLRSTEYVD</sequence>
<dbReference type="SUPFAM" id="SSF69318">
    <property type="entry name" value="Integrin alpha N-terminal domain"/>
    <property type="match status" value="1"/>
</dbReference>
<feature type="compositionally biased region" description="Low complexity" evidence="1">
    <location>
        <begin position="424"/>
        <end position="433"/>
    </location>
</feature>
<organism evidence="4 5">
    <name type="scientific">Tetradesmus obliquus</name>
    <name type="common">Green alga</name>
    <name type="synonym">Acutodesmus obliquus</name>
    <dbReference type="NCBI Taxonomy" id="3088"/>
    <lineage>
        <taxon>Eukaryota</taxon>
        <taxon>Viridiplantae</taxon>
        <taxon>Chlorophyta</taxon>
        <taxon>core chlorophytes</taxon>
        <taxon>Chlorophyceae</taxon>
        <taxon>CS clade</taxon>
        <taxon>Sphaeropleales</taxon>
        <taxon>Scenedesmaceae</taxon>
        <taxon>Tetradesmus</taxon>
    </lineage>
</organism>